<evidence type="ECO:0000313" key="1">
    <source>
        <dbReference type="EMBL" id="KAI4342348.1"/>
    </source>
</evidence>
<dbReference type="EMBL" id="CM042886">
    <property type="protein sequence ID" value="KAI4342348.1"/>
    <property type="molecule type" value="Genomic_DNA"/>
</dbReference>
<sequence length="120" mass="13829">MSGSWNVREQTENEDDVADRRNGDGCVLGRRSEEDATTVLERASSSEDLIQESCSCRVVLVRATYPDERTGCVHWELVLWASHHRDKIVCRDKLHIRLSFPCTFPIQSYRDIINTDSQLF</sequence>
<keyword evidence="2" id="KW-1185">Reference proteome</keyword>
<proteinExistence type="predicted"/>
<evidence type="ECO:0000313" key="2">
    <source>
        <dbReference type="Proteomes" id="UP001057402"/>
    </source>
</evidence>
<comment type="caution">
    <text evidence="1">The sequence shown here is derived from an EMBL/GenBank/DDBJ whole genome shotgun (WGS) entry which is preliminary data.</text>
</comment>
<name>A0ACB9P1N1_9MYRT</name>
<accession>A0ACB9P1N1</accession>
<protein>
    <submittedName>
        <fullName evidence="1">Uncharacterized protein</fullName>
    </submittedName>
</protein>
<organism evidence="1 2">
    <name type="scientific">Melastoma candidum</name>
    <dbReference type="NCBI Taxonomy" id="119954"/>
    <lineage>
        <taxon>Eukaryota</taxon>
        <taxon>Viridiplantae</taxon>
        <taxon>Streptophyta</taxon>
        <taxon>Embryophyta</taxon>
        <taxon>Tracheophyta</taxon>
        <taxon>Spermatophyta</taxon>
        <taxon>Magnoliopsida</taxon>
        <taxon>eudicotyledons</taxon>
        <taxon>Gunneridae</taxon>
        <taxon>Pentapetalae</taxon>
        <taxon>rosids</taxon>
        <taxon>malvids</taxon>
        <taxon>Myrtales</taxon>
        <taxon>Melastomataceae</taxon>
        <taxon>Melastomatoideae</taxon>
        <taxon>Melastomateae</taxon>
        <taxon>Melastoma</taxon>
    </lineage>
</organism>
<dbReference type="Proteomes" id="UP001057402">
    <property type="component" value="Chromosome 7"/>
</dbReference>
<gene>
    <name evidence="1" type="ORF">MLD38_026986</name>
</gene>
<reference evidence="2" key="1">
    <citation type="journal article" date="2023" name="Front. Plant Sci.">
        <title>Chromosomal-level genome assembly of Melastoma candidum provides insights into trichome evolution.</title>
        <authorList>
            <person name="Zhong Y."/>
            <person name="Wu W."/>
            <person name="Sun C."/>
            <person name="Zou P."/>
            <person name="Liu Y."/>
            <person name="Dai S."/>
            <person name="Zhou R."/>
        </authorList>
    </citation>
    <scope>NUCLEOTIDE SEQUENCE [LARGE SCALE GENOMIC DNA]</scope>
</reference>